<evidence type="ECO:0000313" key="2">
    <source>
        <dbReference type="Proteomes" id="UP001558613"/>
    </source>
</evidence>
<dbReference type="EMBL" id="JAYMGO010000008">
    <property type="protein sequence ID" value="KAL1269208.1"/>
    <property type="molecule type" value="Genomic_DNA"/>
</dbReference>
<accession>A0ABR3MX33</accession>
<keyword evidence="2" id="KW-1185">Reference proteome</keyword>
<comment type="caution">
    <text evidence="1">The sequence shown here is derived from an EMBL/GenBank/DDBJ whole genome shotgun (WGS) entry which is preliminary data.</text>
</comment>
<proteinExistence type="predicted"/>
<name>A0ABR3MX33_9TELE</name>
<evidence type="ECO:0008006" key="3">
    <source>
        <dbReference type="Google" id="ProtNLM"/>
    </source>
</evidence>
<dbReference type="Proteomes" id="UP001558613">
    <property type="component" value="Unassembled WGS sequence"/>
</dbReference>
<reference evidence="1 2" key="1">
    <citation type="submission" date="2023-09" db="EMBL/GenBank/DDBJ databases">
        <authorList>
            <person name="Wang M."/>
        </authorList>
    </citation>
    <scope>NUCLEOTIDE SEQUENCE [LARGE SCALE GENOMIC DNA]</scope>
    <source>
        <strain evidence="1">GT-2023</strain>
        <tissue evidence="1">Liver</tissue>
    </source>
</reference>
<protein>
    <recommendedName>
        <fullName evidence="3">Vitelline envelope sperm lysin receptor</fullName>
    </recommendedName>
</protein>
<sequence length="228" mass="25263">MEGTGKHDVVMSERFYKLAYTKGVAVRLKLQCGQTLSHTLGFFQPSPECTELGLTIEATPLIEVTSRAVYILFNNCMAMDVRVPKVYRLGWLVSYDFQDFELVLPIIGPIPASMITEGSSGHTVSTAPFKIITIVSVMPVAKKQVCRTELTGDQHLAVYTVSSHPTCEADNVTPPLTVHKTEDVTTEEPYPGFETQVQQILKDADAVQEDASRGSQLKMGSCQMYRWP</sequence>
<gene>
    <name evidence="1" type="ORF">QQF64_031497</name>
</gene>
<evidence type="ECO:0000313" key="1">
    <source>
        <dbReference type="EMBL" id="KAL1269208.1"/>
    </source>
</evidence>
<organism evidence="1 2">
    <name type="scientific">Cirrhinus molitorella</name>
    <name type="common">mud carp</name>
    <dbReference type="NCBI Taxonomy" id="172907"/>
    <lineage>
        <taxon>Eukaryota</taxon>
        <taxon>Metazoa</taxon>
        <taxon>Chordata</taxon>
        <taxon>Craniata</taxon>
        <taxon>Vertebrata</taxon>
        <taxon>Euteleostomi</taxon>
        <taxon>Actinopterygii</taxon>
        <taxon>Neopterygii</taxon>
        <taxon>Teleostei</taxon>
        <taxon>Ostariophysi</taxon>
        <taxon>Cypriniformes</taxon>
        <taxon>Cyprinidae</taxon>
        <taxon>Labeoninae</taxon>
        <taxon>Labeonini</taxon>
        <taxon>Cirrhinus</taxon>
    </lineage>
</organism>